<reference evidence="6 7" key="1">
    <citation type="submission" date="2019-07" db="EMBL/GenBank/DDBJ databases">
        <title>Whole genome shotgun sequence of Skermanella aerolata NBRC 106429.</title>
        <authorList>
            <person name="Hosoyama A."/>
            <person name="Uohara A."/>
            <person name="Ohji S."/>
            <person name="Ichikawa N."/>
        </authorList>
    </citation>
    <scope>NUCLEOTIDE SEQUENCE [LARGE SCALE GENOMIC DNA]</scope>
    <source>
        <strain evidence="6 7">NBRC 106429</strain>
    </source>
</reference>
<keyword evidence="2 4" id="KW-1133">Transmembrane helix</keyword>
<evidence type="ECO:0000259" key="5">
    <source>
        <dbReference type="PROSITE" id="PS50850"/>
    </source>
</evidence>
<dbReference type="InterPro" id="IPR011701">
    <property type="entry name" value="MFS"/>
</dbReference>
<evidence type="ECO:0000313" key="7">
    <source>
        <dbReference type="Proteomes" id="UP000321523"/>
    </source>
</evidence>
<dbReference type="InterPro" id="IPR036259">
    <property type="entry name" value="MFS_trans_sf"/>
</dbReference>
<dbReference type="SUPFAM" id="SSF103473">
    <property type="entry name" value="MFS general substrate transporter"/>
    <property type="match status" value="1"/>
</dbReference>
<dbReference type="InterPro" id="IPR050327">
    <property type="entry name" value="Proton-linked_MCT"/>
</dbReference>
<feature type="transmembrane region" description="Helical" evidence="4">
    <location>
        <begin position="245"/>
        <end position="269"/>
    </location>
</feature>
<dbReference type="AlphaFoldDB" id="A0A512DKP2"/>
<dbReference type="Pfam" id="PF07690">
    <property type="entry name" value="MFS_1"/>
    <property type="match status" value="1"/>
</dbReference>
<dbReference type="PROSITE" id="PS50850">
    <property type="entry name" value="MFS"/>
    <property type="match status" value="1"/>
</dbReference>
<dbReference type="EMBL" id="BJYZ01000003">
    <property type="protein sequence ID" value="GEO37015.1"/>
    <property type="molecule type" value="Genomic_DNA"/>
</dbReference>
<sequence>MLAFGFLLTLFSSFGQTFFISLSGGHIREEFGLSNASFGLLYSVATLGSATALIWAGRWLDTANLRHYVAAVCLALTAACIGMATAGHVAILGLSLFGLRLAGQGLMPHTAMTTMARRFDTGRGTALSIAALGHPTGEALLPTLMVAALALLGWRTAWSVCAAVLILAVLPALLLLLRRDPGEAAAPAPAAPLKTGDRPIAARDWTRAEVLRDPRFYLLLPALLAPGFINTGVFFHQIALVEGKGWPLTVFAASFAFYAATTIATSLSVGPVIDRIGAVRLLPFYLLPLAAALTVLSLSDAPLGAAAFMALAGITAGMSAVMVAAVWAELYGTRHLGAIRSMSVSIVVLATALSPGLFGWLLDRGGSFDGIAMGSAVGVLAAGLLTVPAMRHRDRHAS</sequence>
<feature type="transmembrane region" description="Helical" evidence="4">
    <location>
        <begin position="216"/>
        <end position="239"/>
    </location>
</feature>
<feature type="transmembrane region" description="Helical" evidence="4">
    <location>
        <begin position="157"/>
        <end position="177"/>
    </location>
</feature>
<dbReference type="PANTHER" id="PTHR11360:SF308">
    <property type="entry name" value="BLL3089 PROTEIN"/>
    <property type="match status" value="1"/>
</dbReference>
<evidence type="ECO:0000256" key="2">
    <source>
        <dbReference type="ARBA" id="ARBA00022989"/>
    </source>
</evidence>
<evidence type="ECO:0000256" key="1">
    <source>
        <dbReference type="ARBA" id="ARBA00022692"/>
    </source>
</evidence>
<keyword evidence="7" id="KW-1185">Reference proteome</keyword>
<keyword evidence="1 4" id="KW-0812">Transmembrane</keyword>
<evidence type="ECO:0000256" key="4">
    <source>
        <dbReference type="SAM" id="Phobius"/>
    </source>
</evidence>
<name>A0A512DKP2_9PROT</name>
<accession>A0A512DKP2</accession>
<dbReference type="Proteomes" id="UP000321523">
    <property type="component" value="Unassembled WGS sequence"/>
</dbReference>
<keyword evidence="3 4" id="KW-0472">Membrane</keyword>
<dbReference type="PANTHER" id="PTHR11360">
    <property type="entry name" value="MONOCARBOXYLATE TRANSPORTER"/>
    <property type="match status" value="1"/>
</dbReference>
<feature type="transmembrane region" description="Helical" evidence="4">
    <location>
        <begin position="342"/>
        <end position="362"/>
    </location>
</feature>
<evidence type="ECO:0000256" key="3">
    <source>
        <dbReference type="ARBA" id="ARBA00023136"/>
    </source>
</evidence>
<evidence type="ECO:0000313" key="6">
    <source>
        <dbReference type="EMBL" id="GEO37015.1"/>
    </source>
</evidence>
<feature type="domain" description="Major facilitator superfamily (MFS) profile" evidence="5">
    <location>
        <begin position="1"/>
        <end position="395"/>
    </location>
</feature>
<feature type="transmembrane region" description="Helical" evidence="4">
    <location>
        <begin position="39"/>
        <end position="56"/>
    </location>
</feature>
<feature type="transmembrane region" description="Helical" evidence="4">
    <location>
        <begin position="68"/>
        <end position="97"/>
    </location>
</feature>
<organism evidence="6 7">
    <name type="scientific">Skermanella aerolata</name>
    <dbReference type="NCBI Taxonomy" id="393310"/>
    <lineage>
        <taxon>Bacteria</taxon>
        <taxon>Pseudomonadati</taxon>
        <taxon>Pseudomonadota</taxon>
        <taxon>Alphaproteobacteria</taxon>
        <taxon>Rhodospirillales</taxon>
        <taxon>Azospirillaceae</taxon>
        <taxon>Skermanella</taxon>
    </lineage>
</organism>
<dbReference type="Gene3D" id="1.20.1250.20">
    <property type="entry name" value="MFS general substrate transporter like domains"/>
    <property type="match status" value="1"/>
</dbReference>
<feature type="transmembrane region" description="Helical" evidence="4">
    <location>
        <begin position="305"/>
        <end position="330"/>
    </location>
</feature>
<dbReference type="InterPro" id="IPR020846">
    <property type="entry name" value="MFS_dom"/>
</dbReference>
<comment type="caution">
    <text evidence="6">The sequence shown here is derived from an EMBL/GenBank/DDBJ whole genome shotgun (WGS) entry which is preliminary data.</text>
</comment>
<proteinExistence type="predicted"/>
<feature type="transmembrane region" description="Helical" evidence="4">
    <location>
        <begin position="368"/>
        <end position="390"/>
    </location>
</feature>
<dbReference type="GO" id="GO:0022857">
    <property type="term" value="F:transmembrane transporter activity"/>
    <property type="evidence" value="ECO:0007669"/>
    <property type="project" value="InterPro"/>
</dbReference>
<gene>
    <name evidence="6" type="ORF">SAE02_11630</name>
</gene>
<feature type="transmembrane region" description="Helical" evidence="4">
    <location>
        <begin position="281"/>
        <end position="299"/>
    </location>
</feature>
<protein>
    <submittedName>
        <fullName evidence="6">MFS transporter</fullName>
    </submittedName>
</protein>